<evidence type="ECO:0000313" key="3">
    <source>
        <dbReference type="Proteomes" id="UP000747542"/>
    </source>
</evidence>
<name>A0A8J5N3Z3_HOMAM</name>
<evidence type="ECO:0000256" key="1">
    <source>
        <dbReference type="SAM" id="SignalP"/>
    </source>
</evidence>
<proteinExistence type="predicted"/>
<dbReference type="InterPro" id="IPR038606">
    <property type="entry name" value="To_sf"/>
</dbReference>
<gene>
    <name evidence="2" type="ORF">Hamer_G022830</name>
</gene>
<feature type="signal peptide" evidence="1">
    <location>
        <begin position="1"/>
        <end position="16"/>
    </location>
</feature>
<keyword evidence="1" id="KW-0732">Signal</keyword>
<keyword evidence="3" id="KW-1185">Reference proteome</keyword>
<reference evidence="2" key="1">
    <citation type="journal article" date="2021" name="Sci. Adv.">
        <title>The American lobster genome reveals insights on longevity, neural, and immune adaptations.</title>
        <authorList>
            <person name="Polinski J.M."/>
            <person name="Zimin A.V."/>
            <person name="Clark K.F."/>
            <person name="Kohn A.B."/>
            <person name="Sadowski N."/>
            <person name="Timp W."/>
            <person name="Ptitsyn A."/>
            <person name="Khanna P."/>
            <person name="Romanova D.Y."/>
            <person name="Williams P."/>
            <person name="Greenwood S.J."/>
            <person name="Moroz L.L."/>
            <person name="Walt D.R."/>
            <person name="Bodnar A.G."/>
        </authorList>
    </citation>
    <scope>NUCLEOTIDE SEQUENCE</scope>
    <source>
        <strain evidence="2">GMGI-L3</strain>
    </source>
</reference>
<protein>
    <submittedName>
        <fullName evidence="2">Uncharacterized protein</fullName>
    </submittedName>
</protein>
<dbReference type="AlphaFoldDB" id="A0A8J5N3Z3"/>
<dbReference type="Gene3D" id="3.15.10.30">
    <property type="entry name" value="Haemolymph juvenile hormone binding protein"/>
    <property type="match status" value="1"/>
</dbReference>
<accession>A0A8J5N3Z3</accession>
<dbReference type="Proteomes" id="UP000747542">
    <property type="component" value="Unassembled WGS sequence"/>
</dbReference>
<sequence>MLRFTILLATVLVASAHPSNVGIFEKELTEALQKFLGPRDPHIIANITGLHITTDHSSITFNAYDTEMSGFANVVVTFFEPPIPLITKIVKMNVMMDMVKFHTDDYSLSGTFNGEPTNSAGMGDMIFNKFGMNLVLKAESYKLEPVKLCVQEGSLTVDLTVESIDGADDINADIDANGPTLMEGVQVFVNENADVIVAVINGALCDAP</sequence>
<comment type="caution">
    <text evidence="2">The sequence shown here is derived from an EMBL/GenBank/DDBJ whole genome shotgun (WGS) entry which is preliminary data.</text>
</comment>
<organism evidence="2 3">
    <name type="scientific">Homarus americanus</name>
    <name type="common">American lobster</name>
    <dbReference type="NCBI Taxonomy" id="6706"/>
    <lineage>
        <taxon>Eukaryota</taxon>
        <taxon>Metazoa</taxon>
        <taxon>Ecdysozoa</taxon>
        <taxon>Arthropoda</taxon>
        <taxon>Crustacea</taxon>
        <taxon>Multicrustacea</taxon>
        <taxon>Malacostraca</taxon>
        <taxon>Eumalacostraca</taxon>
        <taxon>Eucarida</taxon>
        <taxon>Decapoda</taxon>
        <taxon>Pleocyemata</taxon>
        <taxon>Astacidea</taxon>
        <taxon>Nephropoidea</taxon>
        <taxon>Nephropidae</taxon>
        <taxon>Homarus</taxon>
    </lineage>
</organism>
<feature type="chain" id="PRO_5035270169" evidence="1">
    <location>
        <begin position="17"/>
        <end position="208"/>
    </location>
</feature>
<dbReference type="EMBL" id="JAHLQT010010410">
    <property type="protein sequence ID" value="KAG7172835.1"/>
    <property type="molecule type" value="Genomic_DNA"/>
</dbReference>
<evidence type="ECO:0000313" key="2">
    <source>
        <dbReference type="EMBL" id="KAG7172835.1"/>
    </source>
</evidence>